<accession>A0A809R757</accession>
<dbReference type="InterPro" id="IPR004347">
    <property type="entry name" value="Pup_ligase/deamidase"/>
</dbReference>
<dbReference type="Proteomes" id="UP000662873">
    <property type="component" value="Chromosome"/>
</dbReference>
<reference evidence="1" key="1">
    <citation type="journal article" name="DNA Res.">
        <title>The physiological potential of anammox bacteria as revealed by their core genome structure.</title>
        <authorList>
            <person name="Okubo T."/>
            <person name="Toyoda A."/>
            <person name="Fukuhara K."/>
            <person name="Uchiyama I."/>
            <person name="Harigaya Y."/>
            <person name="Kuroiwa M."/>
            <person name="Suzuki T."/>
            <person name="Murakami Y."/>
            <person name="Suwa Y."/>
            <person name="Takami H."/>
        </authorList>
    </citation>
    <scope>NUCLEOTIDE SEQUENCE</scope>
    <source>
        <strain evidence="1">317325-2</strain>
    </source>
</reference>
<evidence type="ECO:0000313" key="2">
    <source>
        <dbReference type="Proteomes" id="UP000662873"/>
    </source>
</evidence>
<dbReference type="GO" id="GO:0019941">
    <property type="term" value="P:modification-dependent protein catabolic process"/>
    <property type="evidence" value="ECO:0007669"/>
    <property type="project" value="InterPro"/>
</dbReference>
<sequence>MNRILLGAETEYGLFVEGRSPEDQVEDAKALVRSYPGECFLGWDYRDETPRSDLRGFEVGQLSVDPNDQKFEREDASSWDSESRADRVLPNGARLYNDHGHPEYATPECWSVGELVRHDLAGEWAVQRAARAFEAQTERRVRLYKNNTDYHGASYGAHESYLTPRSLAFEELYAAVSPILVARTVLCGAGKVGSESGKACDYQLSQRADFLTTSCSVDTLYRRPVFNTRDEPHADPTQWIRLHVIAGDANLSPAAIAARFGLVKLALMLAAVGRAPKFPISDLPRALDGVSRDATHRFEIPLESGRTTSAYEVLLGYFAAFEQAATAGEEFCDEDANEMLALIPTWKKDLESLQECFERFAARSDWAAKKLLLDQVATDFPGGWKSRDLQSYDLEFHNIDPDEGLYFALLEMGAVDPRPAPAELEERLARVLEPTRAAVRSALVRNHKANLVAVNWRRVALRHEGGIVELEIAPERVYPQELDGLSDVGTLVAQLSEES</sequence>
<dbReference type="GO" id="GO:0016874">
    <property type="term" value="F:ligase activity"/>
    <property type="evidence" value="ECO:0007669"/>
    <property type="project" value="UniProtKB-KW"/>
</dbReference>
<gene>
    <name evidence="1" type="ORF">NPRO_10080</name>
</gene>
<dbReference type="AlphaFoldDB" id="A0A809R757"/>
<organism evidence="1 2">
    <name type="scientific">Candidatus Nitrosymbiomonas proteolyticus</name>
    <dbReference type="NCBI Taxonomy" id="2608984"/>
    <lineage>
        <taxon>Bacteria</taxon>
        <taxon>Bacillati</taxon>
        <taxon>Armatimonadota</taxon>
        <taxon>Armatimonadota incertae sedis</taxon>
        <taxon>Candidatus Nitrosymbiomonas</taxon>
    </lineage>
</organism>
<dbReference type="PANTHER" id="PTHR42307">
    <property type="entry name" value="PUP DEAMIDASE/DEPUPYLASE"/>
    <property type="match status" value="1"/>
</dbReference>
<dbReference type="Pfam" id="PF03136">
    <property type="entry name" value="Pup_ligase"/>
    <property type="match status" value="1"/>
</dbReference>
<dbReference type="GO" id="GO:0010498">
    <property type="term" value="P:proteasomal protein catabolic process"/>
    <property type="evidence" value="ECO:0007669"/>
    <property type="project" value="InterPro"/>
</dbReference>
<name>A0A809R757_9BACT</name>
<dbReference type="GO" id="GO:0070490">
    <property type="term" value="P:protein pupylation"/>
    <property type="evidence" value="ECO:0007669"/>
    <property type="project" value="TreeGrafter"/>
</dbReference>
<dbReference type="GO" id="GO:0005524">
    <property type="term" value="F:ATP binding"/>
    <property type="evidence" value="ECO:0007669"/>
    <property type="project" value="TreeGrafter"/>
</dbReference>
<dbReference type="PANTHER" id="PTHR42307:SF2">
    <property type="entry name" value="PUP DEAMIDASE_DEPUPYLASE"/>
    <property type="match status" value="1"/>
</dbReference>
<dbReference type="EMBL" id="AP021858">
    <property type="protein sequence ID" value="BBO23413.1"/>
    <property type="molecule type" value="Genomic_DNA"/>
</dbReference>
<keyword evidence="1" id="KW-0436">Ligase</keyword>
<dbReference type="KEGG" id="npy:NPRO_10080"/>
<evidence type="ECO:0000313" key="1">
    <source>
        <dbReference type="EMBL" id="BBO23413.1"/>
    </source>
</evidence>
<proteinExistence type="predicted"/>
<protein>
    <submittedName>
        <fullName evidence="1">Pup-ligase protein</fullName>
    </submittedName>
</protein>